<dbReference type="InterPro" id="IPR026444">
    <property type="entry name" value="Secre_tail"/>
</dbReference>
<name>A0A848IZS8_9BACT</name>
<protein>
    <submittedName>
        <fullName evidence="2">T9SS type A sorting domain-containing protein</fullName>
    </submittedName>
</protein>
<evidence type="ECO:0000259" key="1">
    <source>
        <dbReference type="Pfam" id="PF18962"/>
    </source>
</evidence>
<evidence type="ECO:0000313" key="3">
    <source>
        <dbReference type="Proteomes" id="UP000559010"/>
    </source>
</evidence>
<feature type="domain" description="Secretion system C-terminal sorting" evidence="1">
    <location>
        <begin position="263"/>
        <end position="339"/>
    </location>
</feature>
<reference evidence="2 3" key="1">
    <citation type="submission" date="2020-04" db="EMBL/GenBank/DDBJ databases">
        <title>Flammeovirgaceae bacterium KN852 isolated from deep sea.</title>
        <authorList>
            <person name="Zhang D.-C."/>
        </authorList>
    </citation>
    <scope>NUCLEOTIDE SEQUENCE [LARGE SCALE GENOMIC DNA]</scope>
    <source>
        <strain evidence="2 3">KN852</strain>
    </source>
</reference>
<dbReference type="Proteomes" id="UP000559010">
    <property type="component" value="Unassembled WGS sequence"/>
</dbReference>
<keyword evidence="3" id="KW-1185">Reference proteome</keyword>
<comment type="caution">
    <text evidence="2">The sequence shown here is derived from an EMBL/GenBank/DDBJ whole genome shotgun (WGS) entry which is preliminary data.</text>
</comment>
<accession>A0A848IZS8</accession>
<organism evidence="2 3">
    <name type="scientific">Marinigracilibium pacificum</name>
    <dbReference type="NCBI Taxonomy" id="2729599"/>
    <lineage>
        <taxon>Bacteria</taxon>
        <taxon>Pseudomonadati</taxon>
        <taxon>Bacteroidota</taxon>
        <taxon>Cytophagia</taxon>
        <taxon>Cytophagales</taxon>
        <taxon>Flammeovirgaceae</taxon>
        <taxon>Marinigracilibium</taxon>
    </lineage>
</organism>
<dbReference type="NCBIfam" id="TIGR04183">
    <property type="entry name" value="Por_Secre_tail"/>
    <property type="match status" value="1"/>
</dbReference>
<evidence type="ECO:0000313" key="2">
    <source>
        <dbReference type="EMBL" id="NMM48648.1"/>
    </source>
</evidence>
<gene>
    <name evidence="2" type="ORF">HH304_09575</name>
</gene>
<dbReference type="RefSeq" id="WP_169680785.1">
    <property type="nucleotide sequence ID" value="NZ_JABBNU010000005.1"/>
</dbReference>
<dbReference type="AlphaFoldDB" id="A0A848IZS8"/>
<dbReference type="EMBL" id="JABBNU010000005">
    <property type="protein sequence ID" value="NMM48648.1"/>
    <property type="molecule type" value="Genomic_DNA"/>
</dbReference>
<dbReference type="Pfam" id="PF18962">
    <property type="entry name" value="Por_Secre_tail"/>
    <property type="match status" value="1"/>
</dbReference>
<sequence length="340" mass="37210">MKNFLMFVVPMFILAFNVDGQVCTFLGTDSDKWQVASNWSCGFVPNGSQAIDEIIISADVTIPNNTTYNFSSTSIAKITIQSGNTLTFGSNSKLILPSGAEIDVQSGALLEAGNNSSGTLIEIGGNGVWGRGCESDGCTNSDLNGPLVIDENSIPGKLPVELISFSGESYNDYVELEWATASEENFNFFTVERSLNGIDFTSVNDVYGKGGSRINYYSYTDEYSVKQTTYYRLKATDYDGFIEYHPIIAVYPDVQYGSQEIAVYPNPLNDFNNRLIIDLKDNNLAGSASMAVFNSSGQLVFEQGLNERVTVINNLNLNPGIYVAKIQHEKGQFTTKLAVE</sequence>
<proteinExistence type="predicted"/>